<dbReference type="InterPro" id="IPR036291">
    <property type="entry name" value="NAD(P)-bd_dom_sf"/>
</dbReference>
<dbReference type="PANTHER" id="PTHR43775">
    <property type="entry name" value="FATTY ACID SYNTHASE"/>
    <property type="match status" value="1"/>
</dbReference>
<accession>A0A9W9KFS7</accession>
<dbReference type="GO" id="GO:0008270">
    <property type="term" value="F:zinc ion binding"/>
    <property type="evidence" value="ECO:0007669"/>
    <property type="project" value="InterPro"/>
</dbReference>
<dbReference type="GO" id="GO:1901336">
    <property type="term" value="P:lactone biosynthetic process"/>
    <property type="evidence" value="ECO:0007669"/>
    <property type="project" value="UniProtKB-ARBA"/>
</dbReference>
<dbReference type="InterPro" id="IPR057326">
    <property type="entry name" value="KR_dom"/>
</dbReference>
<dbReference type="SUPFAM" id="SSF55048">
    <property type="entry name" value="Probable ACP-binding domain of malonyl-CoA ACP transacylase"/>
    <property type="match status" value="1"/>
</dbReference>
<dbReference type="GO" id="GO:0008168">
    <property type="term" value="F:methyltransferase activity"/>
    <property type="evidence" value="ECO:0007669"/>
    <property type="project" value="UniProtKB-KW"/>
</dbReference>
<feature type="active site" description="Proton acceptor; for dehydratase activity" evidence="6">
    <location>
        <position position="995"/>
    </location>
</feature>
<feature type="active site" description="Proton donor; for dehydratase activity" evidence="6">
    <location>
        <position position="1177"/>
    </location>
</feature>
<dbReference type="GO" id="GO:0016491">
    <property type="term" value="F:oxidoreductase activity"/>
    <property type="evidence" value="ECO:0007669"/>
    <property type="project" value="InterPro"/>
</dbReference>
<dbReference type="Proteomes" id="UP001149074">
    <property type="component" value="Unassembled WGS sequence"/>
</dbReference>
<feature type="compositionally biased region" description="Polar residues" evidence="7">
    <location>
        <begin position="1"/>
        <end position="18"/>
    </location>
</feature>
<dbReference type="InterPro" id="IPR049552">
    <property type="entry name" value="PKS_DH_N"/>
</dbReference>
<keyword evidence="2" id="KW-0597">Phosphoprotein</keyword>
<dbReference type="SMART" id="SM00829">
    <property type="entry name" value="PKS_ER"/>
    <property type="match status" value="1"/>
</dbReference>
<dbReference type="PROSITE" id="PS52004">
    <property type="entry name" value="KS3_2"/>
    <property type="match status" value="1"/>
</dbReference>
<dbReference type="Pfam" id="PF13602">
    <property type="entry name" value="ADH_zinc_N_2"/>
    <property type="match status" value="1"/>
</dbReference>
<evidence type="ECO:0000313" key="11">
    <source>
        <dbReference type="EMBL" id="KAJ5104038.1"/>
    </source>
</evidence>
<evidence type="ECO:0000256" key="1">
    <source>
        <dbReference type="ARBA" id="ARBA00022450"/>
    </source>
</evidence>
<dbReference type="InterPro" id="IPR020841">
    <property type="entry name" value="PKS_Beta-ketoAc_synthase_dom"/>
</dbReference>
<dbReference type="Pfam" id="PF23114">
    <property type="entry name" value="NAD-bd_HRPKS_sdrA"/>
    <property type="match status" value="1"/>
</dbReference>
<dbReference type="SMART" id="SM00826">
    <property type="entry name" value="PKS_DH"/>
    <property type="match status" value="1"/>
</dbReference>
<dbReference type="InterPro" id="IPR014043">
    <property type="entry name" value="Acyl_transferase_dom"/>
</dbReference>
<keyword evidence="12" id="KW-1185">Reference proteome</keyword>
<dbReference type="Pfam" id="PF16197">
    <property type="entry name" value="KAsynt_C_assoc"/>
    <property type="match status" value="1"/>
</dbReference>
<dbReference type="Pfam" id="PF08240">
    <property type="entry name" value="ADH_N"/>
    <property type="match status" value="1"/>
</dbReference>
<dbReference type="PROSITE" id="PS52019">
    <property type="entry name" value="PKS_MFAS_DH"/>
    <property type="match status" value="1"/>
</dbReference>
<dbReference type="PROSITE" id="PS00012">
    <property type="entry name" value="PHOSPHOPANTETHEINE"/>
    <property type="match status" value="1"/>
</dbReference>
<dbReference type="Pfam" id="PF21089">
    <property type="entry name" value="PKS_DH_N"/>
    <property type="match status" value="1"/>
</dbReference>
<dbReference type="SMART" id="SM00827">
    <property type="entry name" value="PKS_AT"/>
    <property type="match status" value="1"/>
</dbReference>
<evidence type="ECO:0000259" key="9">
    <source>
        <dbReference type="PROSITE" id="PS52004"/>
    </source>
</evidence>
<dbReference type="SMART" id="SM00825">
    <property type="entry name" value="PKS_KS"/>
    <property type="match status" value="1"/>
</dbReference>
<dbReference type="InterPro" id="IPR049551">
    <property type="entry name" value="PKS_DH_C"/>
</dbReference>
<dbReference type="InterPro" id="IPR013968">
    <property type="entry name" value="PKS_KR"/>
</dbReference>
<feature type="region of interest" description="C-terminal hotdog fold" evidence="6">
    <location>
        <begin position="1113"/>
        <end position="1271"/>
    </location>
</feature>
<dbReference type="Gene3D" id="3.40.50.720">
    <property type="entry name" value="NAD(P)-binding Rossmann-like Domain"/>
    <property type="match status" value="2"/>
</dbReference>
<dbReference type="SUPFAM" id="SSF47336">
    <property type="entry name" value="ACP-like"/>
    <property type="match status" value="1"/>
</dbReference>
<keyword evidence="3" id="KW-0489">Methyltransferase</keyword>
<dbReference type="SUPFAM" id="SSF50129">
    <property type="entry name" value="GroES-like"/>
    <property type="match status" value="1"/>
</dbReference>
<dbReference type="Pfam" id="PF08659">
    <property type="entry name" value="KR"/>
    <property type="match status" value="1"/>
</dbReference>
<organism evidence="11 12">
    <name type="scientific">Penicillium argentinense</name>
    <dbReference type="NCBI Taxonomy" id="1131581"/>
    <lineage>
        <taxon>Eukaryota</taxon>
        <taxon>Fungi</taxon>
        <taxon>Dikarya</taxon>
        <taxon>Ascomycota</taxon>
        <taxon>Pezizomycotina</taxon>
        <taxon>Eurotiomycetes</taxon>
        <taxon>Eurotiomycetidae</taxon>
        <taxon>Eurotiales</taxon>
        <taxon>Aspergillaceae</taxon>
        <taxon>Penicillium</taxon>
    </lineage>
</organism>
<dbReference type="GO" id="GO:0006633">
    <property type="term" value="P:fatty acid biosynthetic process"/>
    <property type="evidence" value="ECO:0007669"/>
    <property type="project" value="TreeGrafter"/>
</dbReference>
<dbReference type="InterPro" id="IPR020843">
    <property type="entry name" value="ER"/>
</dbReference>
<dbReference type="InterPro" id="IPR002364">
    <property type="entry name" value="Quin_OxRdtase/zeta-crystal_CS"/>
</dbReference>
<evidence type="ECO:0000256" key="2">
    <source>
        <dbReference type="ARBA" id="ARBA00022553"/>
    </source>
</evidence>
<dbReference type="GO" id="GO:0030639">
    <property type="term" value="P:polyketide biosynthetic process"/>
    <property type="evidence" value="ECO:0007669"/>
    <property type="project" value="UniProtKB-ARBA"/>
</dbReference>
<dbReference type="SUPFAM" id="SSF52151">
    <property type="entry name" value="FabD/lysophospholipase-like"/>
    <property type="match status" value="1"/>
</dbReference>
<dbReference type="PROSITE" id="PS50075">
    <property type="entry name" value="CARRIER"/>
    <property type="match status" value="1"/>
</dbReference>
<evidence type="ECO:0000256" key="7">
    <source>
        <dbReference type="SAM" id="MobiDB-lite"/>
    </source>
</evidence>
<feature type="compositionally biased region" description="Polar residues" evidence="7">
    <location>
        <begin position="1659"/>
        <end position="1675"/>
    </location>
</feature>
<evidence type="ECO:0000313" key="12">
    <source>
        <dbReference type="Proteomes" id="UP001149074"/>
    </source>
</evidence>
<dbReference type="InterPro" id="IPR036736">
    <property type="entry name" value="ACP-like_sf"/>
</dbReference>
<dbReference type="SMART" id="SM00823">
    <property type="entry name" value="PKS_PP"/>
    <property type="match status" value="1"/>
</dbReference>
<dbReference type="SMART" id="SM00822">
    <property type="entry name" value="PKS_KR"/>
    <property type="match status" value="1"/>
</dbReference>
<evidence type="ECO:0000256" key="6">
    <source>
        <dbReference type="PROSITE-ProRule" id="PRU01363"/>
    </source>
</evidence>
<gene>
    <name evidence="11" type="ORF">N7532_004567</name>
</gene>
<reference evidence="11" key="1">
    <citation type="submission" date="2022-11" db="EMBL/GenBank/DDBJ databases">
        <authorList>
            <person name="Petersen C."/>
        </authorList>
    </citation>
    <scope>NUCLEOTIDE SEQUENCE</scope>
    <source>
        <strain evidence="11">IBT 30761</strain>
    </source>
</reference>
<dbReference type="InterPro" id="IPR001227">
    <property type="entry name" value="Ac_transferase_dom_sf"/>
</dbReference>
<keyword evidence="5" id="KW-0511">Multifunctional enzyme</keyword>
<dbReference type="InterPro" id="IPR049900">
    <property type="entry name" value="PKS_mFAS_DH"/>
</dbReference>
<dbReference type="PROSITE" id="PS01162">
    <property type="entry name" value="QOR_ZETA_CRYSTAL"/>
    <property type="match status" value="1"/>
</dbReference>
<dbReference type="Gene3D" id="3.40.47.10">
    <property type="match status" value="1"/>
</dbReference>
<evidence type="ECO:0000259" key="10">
    <source>
        <dbReference type="PROSITE" id="PS52019"/>
    </source>
</evidence>
<proteinExistence type="predicted"/>
<feature type="region of interest" description="N-terminal hotdog fold" evidence="6">
    <location>
        <begin position="963"/>
        <end position="1101"/>
    </location>
</feature>
<dbReference type="Pfam" id="PF00109">
    <property type="entry name" value="ketoacyl-synt"/>
    <property type="match status" value="1"/>
</dbReference>
<feature type="domain" description="PKS/mFAS DH" evidence="10">
    <location>
        <begin position="963"/>
        <end position="1271"/>
    </location>
</feature>
<dbReference type="EMBL" id="JAPQKI010000004">
    <property type="protein sequence ID" value="KAJ5104038.1"/>
    <property type="molecule type" value="Genomic_DNA"/>
</dbReference>
<sequence>MVINSSGAETYTNGTNGLHGTAIPDEVDTVGGLSGIHEIEGTGINVPQASLQEPIAVIGMACRLPDQCHSPEAFWRFIEKGKIAKNRPPSSRFNLDTHYDGSLKNKTMASPGGMFLQGIDVQDIDAQFFKLSRLEALSMDPQQRQLLEVVYEGLENSGITLEHLDNSPVGCFVGSFACDYGDMQARDPEDRAAATTVGIGRAMLSNRISHFLNIKGPSMTIDTACSGSLTGVDVASRYLQTREIKGAIVAGANIYLSPEHVMDHHFGANGTASLTGKCHTFDAKADGYIKAEAVNMVYLKRLDDAIHDGDPIRAILRGTATGSDGWTAGIASPNSQAQASAIRQAYANAGISDLSQTSYVECHGTGTKAGDVIEVNGIASVFGKDRTPENPLRIGSVKSNIGHSEPAAGISGLLKAILALERGIIPGNPTFEIPNPNLDFESLCLRPSKATTKWPSVPFRRASVNSFGYGGSNAHVIVDAANGLSKHVTSYLTDSDNLFGEDTSLERPYLLVLSANDEQSLKNHVSSLDKHLSDPSVDVKIRDLAYTLSEHRTRHYHRGYAIAHSTDVEFDDVIMGAPRSEPPKIGFVFTGQGAQWVQMGKDLLNFPLARKELESLDSVLQKMPNPPQWSIIDKLVSPLSADELRSPELSQPLVTALQLAILALLKAVGISCSSVVGHSSGEIAGAVMAGRITADQAIKIAYFRGKATSNAIFSTAVGMMAAGLGPEAVKPYIEDTSIQIACFNSPESVTLSGDKFELQSIEQKIKADGHFARLLQVDAAYHSKHMNVVADEYLEMLESHVDWSQTSPNFKATSMFSSTFGKEVDQDLGPSYWVRNMVSPVLFNQAVQQMISPSEGVDLLIEIGPSNALSGPINQIKKAVAPTTEYLSAWKRGPDAINTMLGMVGQLFIMGVPVKLAEMNKDTQLSPPSMIVDLPNYSWNHSTKHWHESESSSDWRFRKFVHHDLLGNKILGTPWTQPTWKKVIKVDDLPWLRDHKLGDGVIFPASGYIAMAIEAIYQKSRALGRLPATVSVDQVSYKLRNVNFFRALPVDDEDGNTKIMLALNPCASTPDTWHEFRISSISGEIINDHCQGLVSLSEETTQVGPPSELQPLRHSSPASTWYKAMRDVGYSFGPSFQQQLQVESTAGHRFNRATVCLEEPESKTRQSLYPMHPVSIDSCFQTGAASLWAGHRSSVTSLMLPAMIDDLTVMAQTSRPEVGLAVADAEFTGIGRDDDPRRYKSNVKVYDNANGNLLFRLSGLHYHALDASVESHAAHTYTCLTWQPDFSFLSNDQLATLLEVPESGSSTDRAVSKIRQAINLIAHKNPRLRVLELDLVDKAESVWVDRIKPFVSDVAKELEYHFSVPSQNAVLSARSKYGSFKVDFGVHELDAPFDTLEDKGAFELIILKVSLYHANLAADVQKAREHLCERGIICVLYDTSAVGGSIIDLAGLERLPTTQPLQVAGELQLAYFGSVSAKESSPSTSLIHLLHFKPPTELKSKAKEFLLNGGWDVIEHPLPFNEVPENGTVVVLDEMDSPVISHLTDDQFESFRNLIERRCRLLWVTRGAQMQVTHPEHALFFGTARSLYGEDPTALIVTLDVENVEGANSLGAIDSALKHLVYAETLEFDDHEFVERNGLMYISRIIPDKAVNQAEKDNTQGPEPQTQPLHSHPSTVRLVSTRTGTIESLKYAEQPAGVFGDRDVEIEVHAAALNFKDLAHALGFVASNERRLGLECTGIVTRRGKDATSVSVGDRVLLIRKDGGGFGNRVTSTVEGVQRIPDWMSFEDASTLGVCFMTAIYSLIDLASTQPGQVVLVHAGAGGVGLAAIQICRYLQAEVYVTVGSEEKRRFLRENYGIPEDHMFSSRSISFAADLMRATDNRGADVILNSLTGDLLHESWRCLAPNGNFIEIGKKDLLDRNNISLAPFSHNASYRSFDLSLKAVSLPTFDRLMKQIFTFVNDGVIKPLPICRTFSFADVTDAFRYMRDGKHIGKIVVTDKNRDAVQVPIIPVLPAMQLREDVSYLISGGFKGLCGSLALYLARSGAKNIAVISRSGYDDDASQSIIYHLQAMGAHIDLITGDITKVEDVRRAFSSTRKPIGGIIQGAMVLRDKIFPRMTPDEFRTPIDPKVTGTWNLHNLAIEKDLKLDFFTLLSSVSGVVGQRAQVNYSAGNVFQDSFAVYRRSLGLPACSVNLGVIEDVGYFTDRDHLSRRLESQGWTPINEALLHKILRFSILQQSTSPTNPESASQLITGIPVPLFPNSPMQPYHRWSALRPTAAATNAGGDGQERHLSALKNASSSGEVDHPALLASAVEVVNAVLMRSLGMKDPLEISRPLASYGIDSLVAVELRNWVRSELGIEISALDIVGAKTLVSLCEVILKRLLA</sequence>
<feature type="region of interest" description="Disordered" evidence="7">
    <location>
        <begin position="1654"/>
        <end position="1675"/>
    </location>
</feature>
<protein>
    <recommendedName>
        <fullName evidence="13">Carrier domain-containing protein</fullName>
    </recommendedName>
</protein>
<feature type="domain" description="Carrier" evidence="8">
    <location>
        <begin position="2308"/>
        <end position="2384"/>
    </location>
</feature>
<dbReference type="Gene3D" id="3.90.180.10">
    <property type="entry name" value="Medium-chain alcohol dehydrogenases, catalytic domain"/>
    <property type="match status" value="1"/>
</dbReference>
<feature type="region of interest" description="Disordered" evidence="7">
    <location>
        <begin position="1"/>
        <end position="22"/>
    </location>
</feature>
<name>A0A9W9KFS7_9EURO</name>
<dbReference type="GO" id="GO:0032259">
    <property type="term" value="P:methylation"/>
    <property type="evidence" value="ECO:0007669"/>
    <property type="project" value="UniProtKB-KW"/>
</dbReference>
<keyword evidence="1" id="KW-0596">Phosphopantetheine</keyword>
<dbReference type="InterPro" id="IPR016035">
    <property type="entry name" value="Acyl_Trfase/lysoPLipase"/>
</dbReference>
<dbReference type="InterPro" id="IPR020806">
    <property type="entry name" value="PKS_PP-bd"/>
</dbReference>
<keyword evidence="4" id="KW-0808">Transferase</keyword>
<evidence type="ECO:0008006" key="13">
    <source>
        <dbReference type="Google" id="ProtNLM"/>
    </source>
</evidence>
<dbReference type="InterPro" id="IPR016039">
    <property type="entry name" value="Thiolase-like"/>
</dbReference>
<dbReference type="Pfam" id="PF02801">
    <property type="entry name" value="Ketoacyl-synt_C"/>
    <property type="match status" value="1"/>
</dbReference>
<dbReference type="InterPro" id="IPR050091">
    <property type="entry name" value="PKS_NRPS_Biosynth_Enz"/>
</dbReference>
<dbReference type="InterPro" id="IPR020807">
    <property type="entry name" value="PKS_DH"/>
</dbReference>
<dbReference type="InterPro" id="IPR042104">
    <property type="entry name" value="PKS_dehydratase_sf"/>
</dbReference>
<dbReference type="Gene3D" id="3.30.70.3290">
    <property type="match status" value="1"/>
</dbReference>
<comment type="caution">
    <text evidence="11">The sequence shown here is derived from an EMBL/GenBank/DDBJ whole genome shotgun (WGS) entry which is preliminary data.</text>
</comment>
<dbReference type="Pfam" id="PF00550">
    <property type="entry name" value="PP-binding"/>
    <property type="match status" value="1"/>
</dbReference>
<dbReference type="OrthoDB" id="329835at2759"/>
<dbReference type="InterPro" id="IPR014030">
    <property type="entry name" value="Ketoacyl_synth_N"/>
</dbReference>
<dbReference type="InterPro" id="IPR016036">
    <property type="entry name" value="Malonyl_transacylase_ACP-bd"/>
</dbReference>
<dbReference type="Gene3D" id="3.40.366.10">
    <property type="entry name" value="Malonyl-Coenzyme A Acyl Carrier Protein, domain 2"/>
    <property type="match status" value="1"/>
</dbReference>
<evidence type="ECO:0000259" key="8">
    <source>
        <dbReference type="PROSITE" id="PS50075"/>
    </source>
</evidence>
<evidence type="ECO:0000256" key="3">
    <source>
        <dbReference type="ARBA" id="ARBA00022603"/>
    </source>
</evidence>
<dbReference type="InterPro" id="IPR032821">
    <property type="entry name" value="PKS_assoc"/>
</dbReference>
<reference evidence="11" key="2">
    <citation type="journal article" date="2023" name="IMA Fungus">
        <title>Comparative genomic study of the Penicillium genus elucidates a diverse pangenome and 15 lateral gene transfer events.</title>
        <authorList>
            <person name="Petersen C."/>
            <person name="Sorensen T."/>
            <person name="Nielsen M.R."/>
            <person name="Sondergaard T.E."/>
            <person name="Sorensen J.L."/>
            <person name="Fitzpatrick D.A."/>
            <person name="Frisvad J.C."/>
            <person name="Nielsen K.L."/>
        </authorList>
    </citation>
    <scope>NUCLEOTIDE SEQUENCE</scope>
    <source>
        <strain evidence="11">IBT 30761</strain>
    </source>
</reference>
<dbReference type="FunFam" id="3.40.50.720:FF:000209">
    <property type="entry name" value="Polyketide synthase Pks12"/>
    <property type="match status" value="1"/>
</dbReference>
<dbReference type="SUPFAM" id="SSF53901">
    <property type="entry name" value="Thiolase-like"/>
    <property type="match status" value="1"/>
</dbReference>
<dbReference type="Gene3D" id="3.10.129.110">
    <property type="entry name" value="Polyketide synthase dehydratase"/>
    <property type="match status" value="1"/>
</dbReference>
<dbReference type="PANTHER" id="PTHR43775:SF18">
    <property type="entry name" value="ENZYME, PUTATIVE (JCVI)-RELATED"/>
    <property type="match status" value="1"/>
</dbReference>
<evidence type="ECO:0000256" key="4">
    <source>
        <dbReference type="ARBA" id="ARBA00022679"/>
    </source>
</evidence>
<dbReference type="InterPro" id="IPR009081">
    <property type="entry name" value="PP-bd_ACP"/>
</dbReference>
<dbReference type="InterPro" id="IPR013154">
    <property type="entry name" value="ADH-like_N"/>
</dbReference>
<dbReference type="GO" id="GO:0004312">
    <property type="term" value="F:fatty acid synthase activity"/>
    <property type="evidence" value="ECO:0007669"/>
    <property type="project" value="TreeGrafter"/>
</dbReference>
<dbReference type="CDD" id="cd00833">
    <property type="entry name" value="PKS"/>
    <property type="match status" value="1"/>
</dbReference>
<feature type="domain" description="Ketosynthase family 3 (KS3)" evidence="9">
    <location>
        <begin position="52"/>
        <end position="480"/>
    </location>
</feature>
<dbReference type="CDD" id="cd05195">
    <property type="entry name" value="enoyl_red"/>
    <property type="match status" value="1"/>
</dbReference>
<dbReference type="InterPro" id="IPR011032">
    <property type="entry name" value="GroES-like_sf"/>
</dbReference>
<dbReference type="InterPro" id="IPR056501">
    <property type="entry name" value="NAD-bd_HRPKS_sdrA"/>
</dbReference>
<dbReference type="InterPro" id="IPR006162">
    <property type="entry name" value="Ppantetheine_attach_site"/>
</dbReference>
<dbReference type="GO" id="GO:0031177">
    <property type="term" value="F:phosphopantetheine binding"/>
    <property type="evidence" value="ECO:0007669"/>
    <property type="project" value="InterPro"/>
</dbReference>
<dbReference type="Gene3D" id="1.10.1200.10">
    <property type="entry name" value="ACP-like"/>
    <property type="match status" value="1"/>
</dbReference>
<dbReference type="RefSeq" id="XP_056477418.1">
    <property type="nucleotide sequence ID" value="XM_056617061.1"/>
</dbReference>
<dbReference type="Pfam" id="PF00698">
    <property type="entry name" value="Acyl_transf_1"/>
    <property type="match status" value="1"/>
</dbReference>
<evidence type="ECO:0000256" key="5">
    <source>
        <dbReference type="ARBA" id="ARBA00023268"/>
    </source>
</evidence>
<dbReference type="Pfam" id="PF14765">
    <property type="entry name" value="PS-DH"/>
    <property type="match status" value="1"/>
</dbReference>
<dbReference type="SUPFAM" id="SSF51735">
    <property type="entry name" value="NAD(P)-binding Rossmann-fold domains"/>
    <property type="match status" value="2"/>
</dbReference>
<dbReference type="InterPro" id="IPR014031">
    <property type="entry name" value="Ketoacyl_synth_C"/>
</dbReference>
<dbReference type="GeneID" id="81356040"/>